<dbReference type="Proteomes" id="UP000001744">
    <property type="component" value="Unassembled WGS sequence"/>
</dbReference>
<dbReference type="GO" id="GO:0019843">
    <property type="term" value="F:rRNA binding"/>
    <property type="evidence" value="ECO:0000318"/>
    <property type="project" value="GO_Central"/>
</dbReference>
<dbReference type="OMA" id="KDYTVMT"/>
<dbReference type="RefSeq" id="XP_002173632.1">
    <property type="nucleotide sequence ID" value="XM_002173596.2"/>
</dbReference>
<dbReference type="PROSITE" id="PS50833">
    <property type="entry name" value="BRIX"/>
    <property type="match status" value="1"/>
</dbReference>
<dbReference type="GO" id="GO:0030687">
    <property type="term" value="C:preribosome, large subunit precursor"/>
    <property type="evidence" value="ECO:0000318"/>
    <property type="project" value="GO_Central"/>
</dbReference>
<dbReference type="OrthoDB" id="10261452at2759"/>
<dbReference type="eggNOG" id="KOG2963">
    <property type="taxonomic scope" value="Eukaryota"/>
</dbReference>
<feature type="region of interest" description="Disordered" evidence="1">
    <location>
        <begin position="1"/>
        <end position="29"/>
    </location>
</feature>
<dbReference type="SMART" id="SM00879">
    <property type="entry name" value="Brix"/>
    <property type="match status" value="1"/>
</dbReference>
<dbReference type="Gene3D" id="3.40.50.10480">
    <property type="entry name" value="Probable brix-domain ribosomal biogenesis protein"/>
    <property type="match status" value="1"/>
</dbReference>
<dbReference type="STRING" id="402676.B6K2F8"/>
<dbReference type="PANTHER" id="PTHR12661">
    <property type="entry name" value="PETER PAN-RELATED"/>
    <property type="match status" value="1"/>
</dbReference>
<dbReference type="Pfam" id="PF04427">
    <property type="entry name" value="Brix"/>
    <property type="match status" value="1"/>
</dbReference>
<dbReference type="InterPro" id="IPR007109">
    <property type="entry name" value="Brix"/>
</dbReference>
<dbReference type="InterPro" id="IPR045112">
    <property type="entry name" value="PPAN-like"/>
</dbReference>
<feature type="compositionally biased region" description="Basic residues" evidence="1">
    <location>
        <begin position="1"/>
        <end position="14"/>
    </location>
</feature>
<organism evidence="3 4">
    <name type="scientific">Schizosaccharomyces japonicus (strain yFS275 / FY16936)</name>
    <name type="common">Fission yeast</name>
    <dbReference type="NCBI Taxonomy" id="402676"/>
    <lineage>
        <taxon>Eukaryota</taxon>
        <taxon>Fungi</taxon>
        <taxon>Dikarya</taxon>
        <taxon>Ascomycota</taxon>
        <taxon>Taphrinomycotina</taxon>
        <taxon>Schizosaccharomycetes</taxon>
        <taxon>Schizosaccharomycetales</taxon>
        <taxon>Schizosaccharomycetaceae</taxon>
        <taxon>Schizosaccharomyces</taxon>
    </lineage>
</organism>
<sequence length="390" mass="43691">MGGIGKKRSKKRTHLKNDATASGQSIPKSMVIRTGASEVGKSLSYLTRDIRHMMEPHTAIRLKERRSNKLKDYITMAGPLGVTHLLVLSRTEKSPYLRFIRTPHGPTLHFRVVDYMLSKDLRRMQKNPKSPTTEYLTPPLLVMNHFNTKSSKEAPHEALMSTMFQNLFPPLSVQSANINSVRRVMLLNRREDGLIDVRHYIITMKPVGLSRPVKRLVKAQQNPGNMPDLHSVQDISDFVLKGEGASGMASDSEVDEDATVEVDRPALPSSLGDLGDIDALKPRQQAVKLVEVGPRMTLDLVKVTEGVSDGKVLYHKLVQKTEKESAELEKLHVERRALKEKRKREQAANVERKKASKKRKESDVHQDKPAEDFGSDAEAESDEPSGEDSA</sequence>
<dbReference type="AlphaFoldDB" id="B6K2F8"/>
<feature type="compositionally biased region" description="Basic and acidic residues" evidence="1">
    <location>
        <begin position="360"/>
        <end position="371"/>
    </location>
</feature>
<reference evidence="3 4" key="1">
    <citation type="journal article" date="2011" name="Science">
        <title>Comparative functional genomics of the fission yeasts.</title>
        <authorList>
            <person name="Rhind N."/>
            <person name="Chen Z."/>
            <person name="Yassour M."/>
            <person name="Thompson D.A."/>
            <person name="Haas B.J."/>
            <person name="Habib N."/>
            <person name="Wapinski I."/>
            <person name="Roy S."/>
            <person name="Lin M.F."/>
            <person name="Heiman D.I."/>
            <person name="Young S.K."/>
            <person name="Furuya K."/>
            <person name="Guo Y."/>
            <person name="Pidoux A."/>
            <person name="Chen H.M."/>
            <person name="Robbertse B."/>
            <person name="Goldberg J.M."/>
            <person name="Aoki K."/>
            <person name="Bayne E.H."/>
            <person name="Berlin A.M."/>
            <person name="Desjardins C.A."/>
            <person name="Dobbs E."/>
            <person name="Dukaj L."/>
            <person name="Fan L."/>
            <person name="FitzGerald M.G."/>
            <person name="French C."/>
            <person name="Gujja S."/>
            <person name="Hansen K."/>
            <person name="Keifenheim D."/>
            <person name="Levin J.Z."/>
            <person name="Mosher R.A."/>
            <person name="Mueller C.A."/>
            <person name="Pfiffner J."/>
            <person name="Priest M."/>
            <person name="Russ C."/>
            <person name="Smialowska A."/>
            <person name="Swoboda P."/>
            <person name="Sykes S.M."/>
            <person name="Vaughn M."/>
            <person name="Vengrova S."/>
            <person name="Yoder R."/>
            <person name="Zeng Q."/>
            <person name="Allshire R."/>
            <person name="Baulcombe D."/>
            <person name="Birren B.W."/>
            <person name="Brown W."/>
            <person name="Ekwall K."/>
            <person name="Kellis M."/>
            <person name="Leatherwood J."/>
            <person name="Levin H."/>
            <person name="Margalit H."/>
            <person name="Martienssen R."/>
            <person name="Nieduszynski C.A."/>
            <person name="Spatafora J.W."/>
            <person name="Friedman N."/>
            <person name="Dalgaard J.Z."/>
            <person name="Baumann P."/>
            <person name="Niki H."/>
            <person name="Regev A."/>
            <person name="Nusbaum C."/>
        </authorList>
    </citation>
    <scope>NUCLEOTIDE SEQUENCE [LARGE SCALE GENOMIC DNA]</scope>
    <source>
        <strain evidence="4">yFS275 / FY16936</strain>
    </source>
</reference>
<feature type="domain" description="Brix" evidence="2">
    <location>
        <begin position="29"/>
        <end position="309"/>
    </location>
</feature>
<dbReference type="EMBL" id="KE651166">
    <property type="protein sequence ID" value="EEB07339.1"/>
    <property type="molecule type" value="Genomic_DNA"/>
</dbReference>
<keyword evidence="4" id="KW-1185">Reference proteome</keyword>
<feature type="compositionally biased region" description="Basic and acidic residues" evidence="1">
    <location>
        <begin position="336"/>
        <end position="353"/>
    </location>
</feature>
<accession>B6K2F8</accession>
<dbReference type="JaponicusDB" id="SJAG_02427"/>
<dbReference type="GeneID" id="7049174"/>
<dbReference type="PANTHER" id="PTHR12661:SF5">
    <property type="entry name" value="SUPPRESSOR OF SWI4 1 HOMOLOG"/>
    <property type="match status" value="1"/>
</dbReference>
<dbReference type="SUPFAM" id="SSF52954">
    <property type="entry name" value="Class II aaRS ABD-related"/>
    <property type="match status" value="1"/>
</dbReference>
<dbReference type="GO" id="GO:0000463">
    <property type="term" value="P:maturation of LSU-rRNA from tricistronic rRNA transcript (SSU-rRNA, 5.8S rRNA, LSU-rRNA)"/>
    <property type="evidence" value="ECO:0000318"/>
    <property type="project" value="GO_Central"/>
</dbReference>
<gene>
    <name evidence="3" type="ORF">SJAG_02427</name>
</gene>
<name>B6K2F8_SCHJY</name>
<dbReference type="VEuPathDB" id="FungiDB:SJAG_02427"/>
<feature type="region of interest" description="Disordered" evidence="1">
    <location>
        <begin position="336"/>
        <end position="390"/>
    </location>
</feature>
<proteinExistence type="predicted"/>
<evidence type="ECO:0000313" key="3">
    <source>
        <dbReference type="EMBL" id="EEB07339.1"/>
    </source>
</evidence>
<feature type="compositionally biased region" description="Acidic residues" evidence="1">
    <location>
        <begin position="373"/>
        <end position="390"/>
    </location>
</feature>
<evidence type="ECO:0000256" key="1">
    <source>
        <dbReference type="SAM" id="MobiDB-lite"/>
    </source>
</evidence>
<evidence type="ECO:0000313" key="4">
    <source>
        <dbReference type="Proteomes" id="UP000001744"/>
    </source>
</evidence>
<protein>
    <submittedName>
        <fullName evidence="3">RNA-binding protein</fullName>
    </submittedName>
</protein>
<dbReference type="HOGENOM" id="CLU_026936_2_0_1"/>
<evidence type="ECO:0000259" key="2">
    <source>
        <dbReference type="PROSITE" id="PS50833"/>
    </source>
</evidence>